<accession>B1KF43</accession>
<dbReference type="PANTHER" id="PTHR43464:SF19">
    <property type="entry name" value="UBIQUINONE BIOSYNTHESIS O-METHYLTRANSFERASE, MITOCHONDRIAL"/>
    <property type="match status" value="1"/>
</dbReference>
<keyword evidence="2 5" id="KW-0808">Transferase</keyword>
<evidence type="ECO:0000256" key="5">
    <source>
        <dbReference type="HAMAP-Rule" id="MF_00472"/>
    </source>
</evidence>
<evidence type="ECO:0000256" key="4">
    <source>
        <dbReference type="ARBA" id="ARBA00022691"/>
    </source>
</evidence>
<dbReference type="Pfam" id="PF13489">
    <property type="entry name" value="Methyltransf_23"/>
    <property type="match status" value="1"/>
</dbReference>
<dbReference type="GO" id="GO:0032259">
    <property type="term" value="P:methylation"/>
    <property type="evidence" value="ECO:0007669"/>
    <property type="project" value="UniProtKB-KW"/>
</dbReference>
<gene>
    <name evidence="5" type="primary">ubiG</name>
    <name evidence="6" type="ordered locus">Swoo_2305</name>
</gene>
<comment type="function">
    <text evidence="5">O-methyltransferase that catalyzes the 2 O-methylation steps in the ubiquinone biosynthetic pathway.</text>
</comment>
<feature type="binding site" evidence="5">
    <location>
        <position position="78"/>
    </location>
    <ligand>
        <name>S-adenosyl-L-methionine</name>
        <dbReference type="ChEBI" id="CHEBI:59789"/>
    </ligand>
</feature>
<dbReference type="Gene3D" id="3.40.50.150">
    <property type="entry name" value="Vaccinia Virus protein VP39"/>
    <property type="match status" value="1"/>
</dbReference>
<comment type="similarity">
    <text evidence="5">Belongs to the methyltransferase superfamily. UbiG/COQ3 family.</text>
</comment>
<feature type="binding site" evidence="5">
    <location>
        <position position="143"/>
    </location>
    <ligand>
        <name>S-adenosyl-L-methionine</name>
        <dbReference type="ChEBI" id="CHEBI:59789"/>
    </ligand>
</feature>
<dbReference type="GO" id="GO:0010420">
    <property type="term" value="F:polyprenyldihydroxybenzoate methyltransferase activity"/>
    <property type="evidence" value="ECO:0007669"/>
    <property type="project" value="InterPro"/>
</dbReference>
<dbReference type="eggNOG" id="COG2227">
    <property type="taxonomic scope" value="Bacteria"/>
</dbReference>
<dbReference type="InterPro" id="IPR010233">
    <property type="entry name" value="UbiG_MeTrfase"/>
</dbReference>
<dbReference type="SUPFAM" id="SSF53335">
    <property type="entry name" value="S-adenosyl-L-methionine-dependent methyltransferases"/>
    <property type="match status" value="1"/>
</dbReference>
<proteinExistence type="inferred from homology"/>
<dbReference type="CDD" id="cd02440">
    <property type="entry name" value="AdoMet_MTases"/>
    <property type="match status" value="1"/>
</dbReference>
<dbReference type="EC" id="2.1.1.222" evidence="5"/>
<dbReference type="GO" id="GO:0102208">
    <property type="term" value="F:2-polyprenyl-6-hydroxyphenol methylase activity"/>
    <property type="evidence" value="ECO:0007669"/>
    <property type="project" value="UniProtKB-EC"/>
</dbReference>
<dbReference type="NCBIfam" id="TIGR01983">
    <property type="entry name" value="UbiG"/>
    <property type="match status" value="1"/>
</dbReference>
<name>B1KF43_SHEWM</name>
<dbReference type="HOGENOM" id="CLU_042432_5_0_6"/>
<feature type="binding site" evidence="5">
    <location>
        <position position="58"/>
    </location>
    <ligand>
        <name>S-adenosyl-L-methionine</name>
        <dbReference type="ChEBI" id="CHEBI:59789"/>
    </ligand>
</feature>
<dbReference type="PANTHER" id="PTHR43464">
    <property type="entry name" value="METHYLTRANSFERASE"/>
    <property type="match status" value="1"/>
</dbReference>
<protein>
    <recommendedName>
        <fullName evidence="5">Ubiquinone biosynthesis O-methyltransferase</fullName>
    </recommendedName>
    <alternativeName>
        <fullName evidence="5">2-polyprenyl-6-hydroxyphenol methylase</fullName>
        <ecNumber evidence="5">2.1.1.222</ecNumber>
    </alternativeName>
    <alternativeName>
        <fullName evidence="5">3-demethylubiquinone 3-O-methyltransferase</fullName>
        <ecNumber evidence="5">2.1.1.64</ecNumber>
    </alternativeName>
</protein>
<sequence length="256" mass="28490">MGIMATITHAFIGDSVQQDMQKEINVDPSEIAKFEKMAATWWDPEGEFKPLHRLNPLRLNYIDQTCGGVFGKRVLDVGCGGGILSESMARIGAKVDGLDMGAEPLDVARLHALEVGVEINYIQDTAESHRESHRESYDVITCMEMLEHVPSPRSVIQACADMVKPGGYVFFSTINRNLRAYVETILGAEYILKMLPIGTHDHKKFIKPSELISLAEHAELFCEDATGITFNPLTDTFSYTKNVDVNYMIATKKSES</sequence>
<dbReference type="FunFam" id="3.40.50.150:FF:000028">
    <property type="entry name" value="Ubiquinone biosynthesis O-methyltransferase"/>
    <property type="match status" value="1"/>
</dbReference>
<feature type="binding site" evidence="5">
    <location>
        <position position="99"/>
    </location>
    <ligand>
        <name>S-adenosyl-L-methionine</name>
        <dbReference type="ChEBI" id="CHEBI:59789"/>
    </ligand>
</feature>
<dbReference type="STRING" id="392500.Swoo_2305"/>
<dbReference type="AlphaFoldDB" id="B1KF43"/>
<evidence type="ECO:0000313" key="7">
    <source>
        <dbReference type="Proteomes" id="UP000002168"/>
    </source>
</evidence>
<evidence type="ECO:0000256" key="1">
    <source>
        <dbReference type="ARBA" id="ARBA00022603"/>
    </source>
</evidence>
<dbReference type="GO" id="GO:0061542">
    <property type="term" value="F:3-demethylubiquinol 3-O-methyltransferase activity"/>
    <property type="evidence" value="ECO:0007669"/>
    <property type="project" value="UniProtKB-UniRule"/>
</dbReference>
<evidence type="ECO:0000313" key="6">
    <source>
        <dbReference type="EMBL" id="ACA86584.1"/>
    </source>
</evidence>
<dbReference type="HAMAP" id="MF_00472">
    <property type="entry name" value="UbiG"/>
    <property type="match status" value="1"/>
</dbReference>
<keyword evidence="4 5" id="KW-0949">S-adenosyl-L-methionine</keyword>
<dbReference type="Proteomes" id="UP000002168">
    <property type="component" value="Chromosome"/>
</dbReference>
<comment type="catalytic activity">
    <reaction evidence="5">
        <text>a 3-(all-trans-polyprenyl)benzene-1,2-diol + S-adenosyl-L-methionine = a 2-methoxy-6-(all-trans-polyprenyl)phenol + S-adenosyl-L-homocysteine + H(+)</text>
        <dbReference type="Rhea" id="RHEA:31411"/>
        <dbReference type="Rhea" id="RHEA-COMP:9550"/>
        <dbReference type="Rhea" id="RHEA-COMP:9551"/>
        <dbReference type="ChEBI" id="CHEBI:15378"/>
        <dbReference type="ChEBI" id="CHEBI:57856"/>
        <dbReference type="ChEBI" id="CHEBI:59789"/>
        <dbReference type="ChEBI" id="CHEBI:62729"/>
        <dbReference type="ChEBI" id="CHEBI:62731"/>
        <dbReference type="EC" id="2.1.1.222"/>
    </reaction>
</comment>
<keyword evidence="6" id="KW-0830">Ubiquinone</keyword>
<dbReference type="InterPro" id="IPR029063">
    <property type="entry name" value="SAM-dependent_MTases_sf"/>
</dbReference>
<reference evidence="6 7" key="1">
    <citation type="submission" date="2008-02" db="EMBL/GenBank/DDBJ databases">
        <title>Complete sequence of Shewanella woodyi ATCC 51908.</title>
        <authorList>
            <consortium name="US DOE Joint Genome Institute"/>
            <person name="Copeland A."/>
            <person name="Lucas S."/>
            <person name="Lapidus A."/>
            <person name="Glavina del Rio T."/>
            <person name="Dalin E."/>
            <person name="Tice H."/>
            <person name="Bruce D."/>
            <person name="Goodwin L."/>
            <person name="Pitluck S."/>
            <person name="Sims D."/>
            <person name="Brettin T."/>
            <person name="Detter J.C."/>
            <person name="Han C."/>
            <person name="Kuske C.R."/>
            <person name="Schmutz J."/>
            <person name="Larimer F."/>
            <person name="Land M."/>
            <person name="Hauser L."/>
            <person name="Kyrpides N."/>
            <person name="Lykidis A."/>
            <person name="Zhao J.-S."/>
            <person name="Richardson P."/>
        </authorList>
    </citation>
    <scope>NUCLEOTIDE SEQUENCE [LARGE SCALE GENOMIC DNA]</scope>
    <source>
        <strain evidence="7">ATCC 51908 / MS32</strain>
    </source>
</reference>
<dbReference type="EC" id="2.1.1.64" evidence="5"/>
<dbReference type="KEGG" id="swd:Swoo_2305"/>
<dbReference type="EMBL" id="CP000961">
    <property type="protein sequence ID" value="ACA86584.1"/>
    <property type="molecule type" value="Genomic_DNA"/>
</dbReference>
<keyword evidence="7" id="KW-1185">Reference proteome</keyword>
<evidence type="ECO:0000256" key="3">
    <source>
        <dbReference type="ARBA" id="ARBA00022688"/>
    </source>
</evidence>
<evidence type="ECO:0000256" key="2">
    <source>
        <dbReference type="ARBA" id="ARBA00022679"/>
    </source>
</evidence>
<comment type="catalytic activity">
    <reaction evidence="5">
        <text>a 3-demethylubiquinol + S-adenosyl-L-methionine = a ubiquinol + S-adenosyl-L-homocysteine + H(+)</text>
        <dbReference type="Rhea" id="RHEA:44380"/>
        <dbReference type="Rhea" id="RHEA-COMP:9566"/>
        <dbReference type="Rhea" id="RHEA-COMP:10914"/>
        <dbReference type="ChEBI" id="CHEBI:15378"/>
        <dbReference type="ChEBI" id="CHEBI:17976"/>
        <dbReference type="ChEBI" id="CHEBI:57856"/>
        <dbReference type="ChEBI" id="CHEBI:59789"/>
        <dbReference type="ChEBI" id="CHEBI:84422"/>
        <dbReference type="EC" id="2.1.1.64"/>
    </reaction>
</comment>
<organism evidence="6 7">
    <name type="scientific">Shewanella woodyi (strain ATCC 51908 / MS32)</name>
    <dbReference type="NCBI Taxonomy" id="392500"/>
    <lineage>
        <taxon>Bacteria</taxon>
        <taxon>Pseudomonadati</taxon>
        <taxon>Pseudomonadota</taxon>
        <taxon>Gammaproteobacteria</taxon>
        <taxon>Alteromonadales</taxon>
        <taxon>Shewanellaceae</taxon>
        <taxon>Shewanella</taxon>
    </lineage>
</organism>
<keyword evidence="3 5" id="KW-0831">Ubiquinone biosynthesis</keyword>
<keyword evidence="1 5" id="KW-0489">Methyltransferase</keyword>
<dbReference type="UniPathway" id="UPA00232"/>
<comment type="pathway">
    <text evidence="5">Cofactor biosynthesis; ubiquinone biosynthesis.</text>
</comment>